<accession>A0A8X8AV67</accession>
<gene>
    <name evidence="1" type="ORF">Bca52824_024917</name>
</gene>
<reference evidence="1 2" key="1">
    <citation type="submission" date="2020-02" db="EMBL/GenBank/DDBJ databases">
        <authorList>
            <person name="Ma Q."/>
            <person name="Huang Y."/>
            <person name="Song X."/>
            <person name="Pei D."/>
        </authorList>
    </citation>
    <scope>NUCLEOTIDE SEQUENCE [LARGE SCALE GENOMIC DNA]</scope>
    <source>
        <strain evidence="1">Sxm20200214</strain>
        <tissue evidence="1">Leaf</tissue>
    </source>
</reference>
<protein>
    <submittedName>
        <fullName evidence="1">Uncharacterized protein</fullName>
    </submittedName>
</protein>
<dbReference type="AlphaFoldDB" id="A0A8X8AV67"/>
<keyword evidence="2" id="KW-1185">Reference proteome</keyword>
<organism evidence="1 2">
    <name type="scientific">Brassica carinata</name>
    <name type="common">Ethiopian mustard</name>
    <name type="synonym">Abyssinian cabbage</name>
    <dbReference type="NCBI Taxonomy" id="52824"/>
    <lineage>
        <taxon>Eukaryota</taxon>
        <taxon>Viridiplantae</taxon>
        <taxon>Streptophyta</taxon>
        <taxon>Embryophyta</taxon>
        <taxon>Tracheophyta</taxon>
        <taxon>Spermatophyta</taxon>
        <taxon>Magnoliopsida</taxon>
        <taxon>eudicotyledons</taxon>
        <taxon>Gunneridae</taxon>
        <taxon>Pentapetalae</taxon>
        <taxon>rosids</taxon>
        <taxon>malvids</taxon>
        <taxon>Brassicales</taxon>
        <taxon>Brassicaceae</taxon>
        <taxon>Brassiceae</taxon>
        <taxon>Brassica</taxon>
    </lineage>
</organism>
<name>A0A8X8AV67_BRACI</name>
<sequence>MCMDGNMGPTGFMRPIKLMDGDHVARASAYKWKDPKKVKYKEVNTSEVEAAATGKGSSEEEDREDLEGNVILFTLLSAMESMSIKFDHIDSQFNAYELDRNRPLVDQKTIDDMAKASLEERLKVLGVGKSSKKNDKLSIVGEEQSLSLPSPQHKTLVEEFGSGAATPAKAPELDFVYVSPAKATKPTKPTKDDKDAQDAKGEAYGRGWRGKRIVKDELFNEVSEQCQCDTKLCKRENLPVLYPGPGDLLDRTTPTWFRFLSDLSLVIPSILAEEKAHDWPTYRVIPDHFKECWFLQLAVAVSISDAKVEEEMGAWRRQAFVDAN</sequence>
<evidence type="ECO:0000313" key="2">
    <source>
        <dbReference type="Proteomes" id="UP000886595"/>
    </source>
</evidence>
<dbReference type="EMBL" id="JAAMPC010000005">
    <property type="protein sequence ID" value="KAG2313360.1"/>
    <property type="molecule type" value="Genomic_DNA"/>
</dbReference>
<comment type="caution">
    <text evidence="1">The sequence shown here is derived from an EMBL/GenBank/DDBJ whole genome shotgun (WGS) entry which is preliminary data.</text>
</comment>
<proteinExistence type="predicted"/>
<dbReference type="Proteomes" id="UP000886595">
    <property type="component" value="Unassembled WGS sequence"/>
</dbReference>
<evidence type="ECO:0000313" key="1">
    <source>
        <dbReference type="EMBL" id="KAG2313360.1"/>
    </source>
</evidence>